<reference evidence="1 2" key="1">
    <citation type="journal article" date="2008" name="Nature">
        <title>The genome of the choanoflagellate Monosiga brevicollis and the origin of metazoans.</title>
        <authorList>
            <consortium name="JGI Sequencing"/>
            <person name="King N."/>
            <person name="Westbrook M.J."/>
            <person name="Young S.L."/>
            <person name="Kuo A."/>
            <person name="Abedin M."/>
            <person name="Chapman J."/>
            <person name="Fairclough S."/>
            <person name="Hellsten U."/>
            <person name="Isogai Y."/>
            <person name="Letunic I."/>
            <person name="Marr M."/>
            <person name="Pincus D."/>
            <person name="Putnam N."/>
            <person name="Rokas A."/>
            <person name="Wright K.J."/>
            <person name="Zuzow R."/>
            <person name="Dirks W."/>
            <person name="Good M."/>
            <person name="Goodstein D."/>
            <person name="Lemons D."/>
            <person name="Li W."/>
            <person name="Lyons J.B."/>
            <person name="Morris A."/>
            <person name="Nichols S."/>
            <person name="Richter D.J."/>
            <person name="Salamov A."/>
            <person name="Bork P."/>
            <person name="Lim W.A."/>
            <person name="Manning G."/>
            <person name="Miller W.T."/>
            <person name="McGinnis W."/>
            <person name="Shapiro H."/>
            <person name="Tjian R."/>
            <person name="Grigoriev I.V."/>
            <person name="Rokhsar D."/>
        </authorList>
    </citation>
    <scope>NUCLEOTIDE SEQUENCE [LARGE SCALE GENOMIC DNA]</scope>
    <source>
        <strain evidence="2">MX1 / ATCC 50154</strain>
    </source>
</reference>
<dbReference type="AlphaFoldDB" id="A9UZU2"/>
<dbReference type="KEGG" id="mbr:MONBRDRAFT_8357"/>
<name>A9UZU2_MONBE</name>
<evidence type="ECO:0000313" key="1">
    <source>
        <dbReference type="EMBL" id="EDQ89424.1"/>
    </source>
</evidence>
<dbReference type="GeneID" id="5891020"/>
<gene>
    <name evidence="1" type="ORF">MONBRDRAFT_8357</name>
</gene>
<dbReference type="RefSeq" id="XP_001746000.1">
    <property type="nucleotide sequence ID" value="XM_001745948.1"/>
</dbReference>
<proteinExistence type="predicted"/>
<dbReference type="EMBL" id="CH991551">
    <property type="protein sequence ID" value="EDQ89424.1"/>
    <property type="molecule type" value="Genomic_DNA"/>
</dbReference>
<keyword evidence="2" id="KW-1185">Reference proteome</keyword>
<sequence>MEASAARRLLRKHLVLKAFMSSKNYDTLEKATIRRLAVKKYWAVFEQVLLRLLDSTRPDQYDWAWRLASVIAAEQASRISLRDFETIRPRIVATFRGQHLPAALHDMDRFRSLFAFHSLAAIHEAVEAMEDAAQSPLVEAYQSAMRARKQRPLPFNVALQCTLAYNTSCERTYRDIVELMGLVVSEVVVSACVASIEDAVATAFKPLVLWHPWLTMHEYVAWSARHIEAYQGKGVGHFLAPRLRAEPNCPPRIAAFVDGTVYPIFRPSGRNRNQRVNYDGNHRVCTVVVLISALG</sequence>
<organism evidence="1 2">
    <name type="scientific">Monosiga brevicollis</name>
    <name type="common">Choanoflagellate</name>
    <dbReference type="NCBI Taxonomy" id="81824"/>
    <lineage>
        <taxon>Eukaryota</taxon>
        <taxon>Choanoflagellata</taxon>
        <taxon>Craspedida</taxon>
        <taxon>Salpingoecidae</taxon>
        <taxon>Monosiga</taxon>
    </lineage>
</organism>
<protein>
    <submittedName>
        <fullName evidence="1">Uncharacterized protein</fullName>
    </submittedName>
</protein>
<dbReference type="InParanoid" id="A9UZU2"/>
<dbReference type="Proteomes" id="UP000001357">
    <property type="component" value="Unassembled WGS sequence"/>
</dbReference>
<accession>A9UZU2</accession>
<evidence type="ECO:0000313" key="2">
    <source>
        <dbReference type="Proteomes" id="UP000001357"/>
    </source>
</evidence>